<evidence type="ECO:0000313" key="1">
    <source>
        <dbReference type="EMBL" id="KRY73429.1"/>
    </source>
</evidence>
<comment type="caution">
    <text evidence="1">The sequence shown here is derived from an EMBL/GenBank/DDBJ whole genome shotgun (WGS) entry which is preliminary data.</text>
</comment>
<protein>
    <submittedName>
        <fullName evidence="1">Uncharacterized protein</fullName>
    </submittedName>
</protein>
<dbReference type="AlphaFoldDB" id="A0A0V1EHY5"/>
<accession>A0A0V1EHY5</accession>
<name>A0A0V1EHY5_TRIPS</name>
<dbReference type="Proteomes" id="UP000054632">
    <property type="component" value="Unassembled WGS sequence"/>
</dbReference>
<reference evidence="1 2" key="1">
    <citation type="submission" date="2015-01" db="EMBL/GenBank/DDBJ databases">
        <title>Evolution of Trichinella species and genotypes.</title>
        <authorList>
            <person name="Korhonen P.K."/>
            <person name="Edoardo P."/>
            <person name="Giuseppe L.R."/>
            <person name="Gasser R.B."/>
        </authorList>
    </citation>
    <scope>NUCLEOTIDE SEQUENCE [LARGE SCALE GENOMIC DNA]</scope>
    <source>
        <strain evidence="1">ISS13</strain>
    </source>
</reference>
<sequence>MKTVSRALDMLFKDELEYNTKMKFRTANANRNHRNDVLTTDTTIAYL</sequence>
<dbReference type="EMBL" id="JYDR01000034">
    <property type="protein sequence ID" value="KRY73429.1"/>
    <property type="molecule type" value="Genomic_DNA"/>
</dbReference>
<organism evidence="1 2">
    <name type="scientific">Trichinella pseudospiralis</name>
    <name type="common">Parasitic roundworm</name>
    <dbReference type="NCBI Taxonomy" id="6337"/>
    <lineage>
        <taxon>Eukaryota</taxon>
        <taxon>Metazoa</taxon>
        <taxon>Ecdysozoa</taxon>
        <taxon>Nematoda</taxon>
        <taxon>Enoplea</taxon>
        <taxon>Dorylaimia</taxon>
        <taxon>Trichinellida</taxon>
        <taxon>Trichinellidae</taxon>
        <taxon>Trichinella</taxon>
    </lineage>
</organism>
<proteinExistence type="predicted"/>
<evidence type="ECO:0000313" key="2">
    <source>
        <dbReference type="Proteomes" id="UP000054632"/>
    </source>
</evidence>
<gene>
    <name evidence="1" type="ORF">T4A_7826</name>
</gene>